<evidence type="ECO:0000256" key="4">
    <source>
        <dbReference type="ARBA" id="ARBA00022833"/>
    </source>
</evidence>
<organism evidence="7 8">
    <name type="scientific">Pseudocercospora fuligena</name>
    <dbReference type="NCBI Taxonomy" id="685502"/>
    <lineage>
        <taxon>Eukaryota</taxon>
        <taxon>Fungi</taxon>
        <taxon>Dikarya</taxon>
        <taxon>Ascomycota</taxon>
        <taxon>Pezizomycotina</taxon>
        <taxon>Dothideomycetes</taxon>
        <taxon>Dothideomycetidae</taxon>
        <taxon>Mycosphaerellales</taxon>
        <taxon>Mycosphaerellaceae</taxon>
        <taxon>Pseudocercospora</taxon>
    </lineage>
</organism>
<evidence type="ECO:0000256" key="3">
    <source>
        <dbReference type="ARBA" id="ARBA00022723"/>
    </source>
</evidence>
<dbReference type="SUPFAM" id="SSF53213">
    <property type="entry name" value="LigB-like"/>
    <property type="match status" value="1"/>
</dbReference>
<dbReference type="CDD" id="cd07363">
    <property type="entry name" value="45_DOPA_Dioxygenase"/>
    <property type="match status" value="1"/>
</dbReference>
<dbReference type="InterPro" id="IPR014436">
    <property type="entry name" value="Extradiol_dOase_DODA"/>
</dbReference>
<keyword evidence="8" id="KW-1185">Reference proteome</keyword>
<evidence type="ECO:0000259" key="6">
    <source>
        <dbReference type="Pfam" id="PF02900"/>
    </source>
</evidence>
<proteinExistence type="inferred from homology"/>
<gene>
    <name evidence="7" type="ORF">HII31_02048</name>
</gene>
<dbReference type="PANTHER" id="PTHR30096">
    <property type="entry name" value="4,5-DOPA DIOXYGENASE EXTRADIOL-LIKE PROTEIN"/>
    <property type="match status" value="1"/>
</dbReference>
<dbReference type="GO" id="GO:0008270">
    <property type="term" value="F:zinc ion binding"/>
    <property type="evidence" value="ECO:0007669"/>
    <property type="project" value="InterPro"/>
</dbReference>
<dbReference type="Proteomes" id="UP000660729">
    <property type="component" value="Unassembled WGS sequence"/>
</dbReference>
<sequence>MSTPKTPVYFLSIGGPNFMEQTDHPAFHKLGEVGREITTKVQPKAVVVISAHWEGSRDTVKINVAEHTDIIYDFFGFPPRYYRYKFPNRGSPEIADQVIEFLEGAAINVERAERGLDHGVWVSLFADEDVDMHYRLGQALAPLRQRGIMIVGAGMAVHNLNDFRRMRVTGQTTMPYASSFDELLSSAVAVSPDQRQKQLRALLKTPEAQAAHPTKEHIMPLVVAAGAATSDRGKRLWTYPEGSLIWAQYRFGELHSQ</sequence>
<dbReference type="OrthoDB" id="7396853at2759"/>
<protein>
    <submittedName>
        <fullName evidence="7">4,5-DOPA dioxygenase extradiol</fullName>
    </submittedName>
</protein>
<dbReference type="GO" id="GO:0008198">
    <property type="term" value="F:ferrous iron binding"/>
    <property type="evidence" value="ECO:0007669"/>
    <property type="project" value="InterPro"/>
</dbReference>
<dbReference type="PANTHER" id="PTHR30096:SF0">
    <property type="entry name" value="4,5-DOPA DIOXYGENASE EXTRADIOL-LIKE PROTEIN"/>
    <property type="match status" value="1"/>
</dbReference>
<dbReference type="PIRSF" id="PIRSF006157">
    <property type="entry name" value="Doxgns_DODA"/>
    <property type="match status" value="1"/>
</dbReference>
<keyword evidence="4" id="KW-0862">Zinc</keyword>
<evidence type="ECO:0000313" key="7">
    <source>
        <dbReference type="EMBL" id="KAF7196678.1"/>
    </source>
</evidence>
<keyword evidence="5" id="KW-0560">Oxidoreductase</keyword>
<dbReference type="GO" id="GO:0016702">
    <property type="term" value="F:oxidoreductase activity, acting on single donors with incorporation of molecular oxygen, incorporation of two atoms of oxygen"/>
    <property type="evidence" value="ECO:0007669"/>
    <property type="project" value="UniProtKB-ARBA"/>
</dbReference>
<comment type="similarity">
    <text evidence="2">Belongs to the DODA-type extradiol aromatic ring-opening dioxygenase family.</text>
</comment>
<evidence type="ECO:0000256" key="2">
    <source>
        <dbReference type="ARBA" id="ARBA00007581"/>
    </source>
</evidence>
<feature type="domain" description="Extradiol ring-cleavage dioxygenase class III enzyme subunit B" evidence="6">
    <location>
        <begin position="7"/>
        <end position="232"/>
    </location>
</feature>
<evidence type="ECO:0000256" key="1">
    <source>
        <dbReference type="ARBA" id="ARBA00001947"/>
    </source>
</evidence>
<name>A0A8H6VLE0_9PEZI</name>
<dbReference type="EMBL" id="JABCIY010000024">
    <property type="protein sequence ID" value="KAF7196678.1"/>
    <property type="molecule type" value="Genomic_DNA"/>
</dbReference>
<dbReference type="Pfam" id="PF02900">
    <property type="entry name" value="LigB"/>
    <property type="match status" value="1"/>
</dbReference>
<evidence type="ECO:0000256" key="5">
    <source>
        <dbReference type="ARBA" id="ARBA00023002"/>
    </source>
</evidence>
<accession>A0A8H6VLE0</accession>
<comment type="cofactor">
    <cofactor evidence="1">
        <name>Zn(2+)</name>
        <dbReference type="ChEBI" id="CHEBI:29105"/>
    </cofactor>
</comment>
<keyword evidence="3" id="KW-0479">Metal-binding</keyword>
<keyword evidence="7" id="KW-0223">Dioxygenase</keyword>
<reference evidence="7" key="1">
    <citation type="submission" date="2020-04" db="EMBL/GenBank/DDBJ databases">
        <title>Draft genome resource of the tomato pathogen Pseudocercospora fuligena.</title>
        <authorList>
            <person name="Zaccaron A."/>
        </authorList>
    </citation>
    <scope>NUCLEOTIDE SEQUENCE</scope>
    <source>
        <strain evidence="7">PF001</strain>
    </source>
</reference>
<dbReference type="InterPro" id="IPR004183">
    <property type="entry name" value="Xdiol_dOase_suB"/>
</dbReference>
<dbReference type="AlphaFoldDB" id="A0A8H6VLE0"/>
<comment type="caution">
    <text evidence="7">The sequence shown here is derived from an EMBL/GenBank/DDBJ whole genome shotgun (WGS) entry which is preliminary data.</text>
</comment>
<dbReference type="Gene3D" id="3.40.830.10">
    <property type="entry name" value="LigB-like"/>
    <property type="match status" value="2"/>
</dbReference>
<evidence type="ECO:0000313" key="8">
    <source>
        <dbReference type="Proteomes" id="UP000660729"/>
    </source>
</evidence>